<proteinExistence type="inferred from homology"/>
<dbReference type="STRING" id="1123501.Wenmar_01420"/>
<dbReference type="GO" id="GO:0005737">
    <property type="term" value="C:cytoplasm"/>
    <property type="evidence" value="ECO:0007669"/>
    <property type="project" value="UniProtKB-SubCell"/>
</dbReference>
<dbReference type="eggNOG" id="COG3142">
    <property type="taxonomic scope" value="Bacteria"/>
</dbReference>
<protein>
    <recommendedName>
        <fullName evidence="2">PF03932 family protein CutC</fullName>
    </recommendedName>
</protein>
<gene>
    <name evidence="2" type="primary">cutC</name>
    <name evidence="3" type="ORF">Wenmar_01420</name>
</gene>
<dbReference type="Gene3D" id="3.20.20.380">
    <property type="entry name" value="Copper homeostasis (CutC) domain"/>
    <property type="match status" value="1"/>
</dbReference>
<accession>A0A0D0NNL4</accession>
<dbReference type="PANTHER" id="PTHR12598:SF0">
    <property type="entry name" value="COPPER HOMEOSTASIS PROTEIN CUTC HOMOLOG"/>
    <property type="match status" value="1"/>
</dbReference>
<evidence type="ECO:0000256" key="2">
    <source>
        <dbReference type="HAMAP-Rule" id="MF_00795"/>
    </source>
</evidence>
<dbReference type="InterPro" id="IPR036822">
    <property type="entry name" value="CutC-like_dom_sf"/>
</dbReference>
<comment type="similarity">
    <text evidence="1 2">Belongs to the CutC family.</text>
</comment>
<sequence>MTALEICVDTPEGIATAATAGADRIELCAALGLGGLTPSAGLIAAALAAEVPAHAMVRPRAGGFVLSEADLRAMLADVEAARRAGLAGVVIGAARPGGTLDADDLARLREAAGPMAVTLHRVIDLTPDPLEAVETAVSLCLDRILTSGQAPTAPEGAELIAAMVAQAAGRIEIMAGGGVTPASAQALLATGVDALHASCAVAADDGAPGIGLPASRLTDAAAIRALRAAMTEVRACA</sequence>
<keyword evidence="4" id="KW-1185">Reference proteome</keyword>
<reference evidence="3 4" key="1">
    <citation type="submission" date="2013-01" db="EMBL/GenBank/DDBJ databases">
        <authorList>
            <person name="Fiebig A."/>
            <person name="Goeker M."/>
            <person name="Klenk H.-P.P."/>
        </authorList>
    </citation>
    <scope>NUCLEOTIDE SEQUENCE [LARGE SCALE GENOMIC DNA]</scope>
    <source>
        <strain evidence="3 4">DSM 24838</strain>
    </source>
</reference>
<dbReference type="EMBL" id="AONG01000008">
    <property type="protein sequence ID" value="KIQ69850.1"/>
    <property type="molecule type" value="Genomic_DNA"/>
</dbReference>
<keyword evidence="2" id="KW-0963">Cytoplasm</keyword>
<dbReference type="SUPFAM" id="SSF110395">
    <property type="entry name" value="CutC-like"/>
    <property type="match status" value="1"/>
</dbReference>
<comment type="caution">
    <text evidence="2">Once thought to be involved in copper homeostasis, experiments in E.coli have shown this is not the case.</text>
</comment>
<evidence type="ECO:0000313" key="3">
    <source>
        <dbReference type="EMBL" id="KIQ69850.1"/>
    </source>
</evidence>
<comment type="caution">
    <text evidence="3">The sequence shown here is derived from an EMBL/GenBank/DDBJ whole genome shotgun (WGS) entry which is preliminary data.</text>
</comment>
<name>A0A0D0NNL4_9RHOB</name>
<evidence type="ECO:0000256" key="1">
    <source>
        <dbReference type="ARBA" id="ARBA00007768"/>
    </source>
</evidence>
<dbReference type="GO" id="GO:0005507">
    <property type="term" value="F:copper ion binding"/>
    <property type="evidence" value="ECO:0007669"/>
    <property type="project" value="TreeGrafter"/>
</dbReference>
<dbReference type="OrthoDB" id="9815677at2"/>
<dbReference type="Proteomes" id="UP000035100">
    <property type="component" value="Unassembled WGS sequence"/>
</dbReference>
<dbReference type="InterPro" id="IPR005627">
    <property type="entry name" value="CutC-like"/>
</dbReference>
<dbReference type="PANTHER" id="PTHR12598">
    <property type="entry name" value="COPPER HOMEOSTASIS PROTEIN CUTC"/>
    <property type="match status" value="1"/>
</dbReference>
<dbReference type="Pfam" id="PF03932">
    <property type="entry name" value="CutC"/>
    <property type="match status" value="1"/>
</dbReference>
<comment type="subcellular location">
    <subcellularLocation>
        <location evidence="2">Cytoplasm</location>
    </subcellularLocation>
</comment>
<dbReference type="AlphaFoldDB" id="A0A0D0NNL4"/>
<evidence type="ECO:0000313" key="4">
    <source>
        <dbReference type="Proteomes" id="UP000035100"/>
    </source>
</evidence>
<dbReference type="PATRIC" id="fig|1123501.6.peg.1506"/>
<dbReference type="RefSeq" id="WP_018301219.1">
    <property type="nucleotide sequence ID" value="NZ_KB902276.1"/>
</dbReference>
<dbReference type="HAMAP" id="MF_00795">
    <property type="entry name" value="CutC"/>
    <property type="match status" value="1"/>
</dbReference>
<organism evidence="3 4">
    <name type="scientific">Wenxinia marina DSM 24838</name>
    <dbReference type="NCBI Taxonomy" id="1123501"/>
    <lineage>
        <taxon>Bacteria</taxon>
        <taxon>Pseudomonadati</taxon>
        <taxon>Pseudomonadota</taxon>
        <taxon>Alphaproteobacteria</taxon>
        <taxon>Rhodobacterales</taxon>
        <taxon>Roseobacteraceae</taxon>
        <taxon>Wenxinia</taxon>
    </lineage>
</organism>